<reference evidence="6" key="1">
    <citation type="submission" date="2016-10" db="EMBL/GenBank/DDBJ databases">
        <authorList>
            <person name="Varghese N."/>
            <person name="Submissions S."/>
        </authorList>
    </citation>
    <scope>NUCLEOTIDE SEQUENCE [LARGE SCALE GENOMIC DNA]</scope>
    <source>
        <strain evidence="6">IBRC-M 10043</strain>
    </source>
</reference>
<evidence type="ECO:0000256" key="1">
    <source>
        <dbReference type="ARBA" id="ARBA00006739"/>
    </source>
</evidence>
<dbReference type="Pfam" id="PF00535">
    <property type="entry name" value="Glycos_transf_2"/>
    <property type="match status" value="1"/>
</dbReference>
<dbReference type="Proteomes" id="UP000198775">
    <property type="component" value="Unassembled WGS sequence"/>
</dbReference>
<dbReference type="RefSeq" id="WP_092664028.1">
    <property type="nucleotide sequence ID" value="NZ_FOCX01000037.1"/>
</dbReference>
<dbReference type="SUPFAM" id="SSF53448">
    <property type="entry name" value="Nucleotide-diphospho-sugar transferases"/>
    <property type="match status" value="1"/>
</dbReference>
<evidence type="ECO:0000259" key="4">
    <source>
        <dbReference type="Pfam" id="PF00535"/>
    </source>
</evidence>
<proteinExistence type="inferred from homology"/>
<dbReference type="AlphaFoldDB" id="A0A1H8VGU2"/>
<dbReference type="InterPro" id="IPR029044">
    <property type="entry name" value="Nucleotide-diphossugar_trans"/>
</dbReference>
<comment type="similarity">
    <text evidence="1">Belongs to the glycosyltransferase 2 family.</text>
</comment>
<dbReference type="GO" id="GO:0016757">
    <property type="term" value="F:glycosyltransferase activity"/>
    <property type="evidence" value="ECO:0007669"/>
    <property type="project" value="UniProtKB-KW"/>
</dbReference>
<keyword evidence="2" id="KW-0328">Glycosyltransferase</keyword>
<dbReference type="Gene3D" id="3.90.550.10">
    <property type="entry name" value="Spore Coat Polysaccharide Biosynthesis Protein SpsA, Chain A"/>
    <property type="match status" value="1"/>
</dbReference>
<keyword evidence="3 5" id="KW-0808">Transferase</keyword>
<gene>
    <name evidence="5" type="ORF">SAMN05216388_10372</name>
</gene>
<dbReference type="PANTHER" id="PTHR43179">
    <property type="entry name" value="RHAMNOSYLTRANSFERASE WBBL"/>
    <property type="match status" value="1"/>
</dbReference>
<accession>A0A1H8VGU2</accession>
<protein>
    <submittedName>
        <fullName evidence="5">Glycosyltransferase, GT2 family</fullName>
    </submittedName>
</protein>
<dbReference type="InterPro" id="IPR001173">
    <property type="entry name" value="Glyco_trans_2-like"/>
</dbReference>
<keyword evidence="6" id="KW-1185">Reference proteome</keyword>
<dbReference type="OrthoDB" id="46222at2157"/>
<organism evidence="5 6">
    <name type="scientific">Halorientalis persicus</name>
    <dbReference type="NCBI Taxonomy" id="1367881"/>
    <lineage>
        <taxon>Archaea</taxon>
        <taxon>Methanobacteriati</taxon>
        <taxon>Methanobacteriota</taxon>
        <taxon>Stenosarchaea group</taxon>
        <taxon>Halobacteria</taxon>
        <taxon>Halobacteriales</taxon>
        <taxon>Haloarculaceae</taxon>
        <taxon>Halorientalis</taxon>
    </lineage>
</organism>
<feature type="domain" description="Glycosyltransferase 2-like" evidence="4">
    <location>
        <begin position="8"/>
        <end position="179"/>
    </location>
</feature>
<evidence type="ECO:0000256" key="2">
    <source>
        <dbReference type="ARBA" id="ARBA00022676"/>
    </source>
</evidence>
<dbReference type="EMBL" id="FOCX01000037">
    <property type="protein sequence ID" value="SEP14088.1"/>
    <property type="molecule type" value="Genomic_DNA"/>
</dbReference>
<evidence type="ECO:0000313" key="6">
    <source>
        <dbReference type="Proteomes" id="UP000198775"/>
    </source>
</evidence>
<name>A0A1H8VGU2_9EURY</name>
<dbReference type="PANTHER" id="PTHR43179:SF12">
    <property type="entry name" value="GALACTOFURANOSYLTRANSFERASE GLFT2"/>
    <property type="match status" value="1"/>
</dbReference>
<sequence>MDDPIVTITIVHYNKLEKLKNTIKCIENNTEVPYKIKIYNNGHLNNKIDNYLSHLDENGEIEIIYGNTNIGCSPARKKLFNNIDTPFIASLDDDMYVDDAWFEKTKNIFNSNPQLGVIGIPFVHTDENVRSGGRNIKISRNVVRVSDINWTGIDDTKKYLHVDDVPAGSMVIRREVLDEMIWDDNYFIGFDDLDKGIQLMESEWDAVMTTDISFTHDQTTRSDYQKTRKDFNKFHQSYCHFIEKWGYRLPIKEHFIYYYLFQLPNGAVSYLNDIRKKSGHIYRNNS</sequence>
<evidence type="ECO:0000256" key="3">
    <source>
        <dbReference type="ARBA" id="ARBA00022679"/>
    </source>
</evidence>
<evidence type="ECO:0000313" key="5">
    <source>
        <dbReference type="EMBL" id="SEP14088.1"/>
    </source>
</evidence>